<feature type="chain" id="PRO_5038099664" description="Outer membrane protein beta-barrel domain-containing protein" evidence="1">
    <location>
        <begin position="28"/>
        <end position="222"/>
    </location>
</feature>
<proteinExistence type="predicted"/>
<dbReference type="RefSeq" id="WP_190607958.1">
    <property type="nucleotide sequence ID" value="NZ_CP021056.1"/>
</dbReference>
<keyword evidence="1" id="KW-0732">Signal</keyword>
<dbReference type="AlphaFoldDB" id="A0A975Y4C7"/>
<evidence type="ECO:0008006" key="4">
    <source>
        <dbReference type="Google" id="ProtNLM"/>
    </source>
</evidence>
<dbReference type="SUPFAM" id="SSF56925">
    <property type="entry name" value="OMPA-like"/>
    <property type="match status" value="1"/>
</dbReference>
<evidence type="ECO:0000313" key="2">
    <source>
        <dbReference type="EMBL" id="QXE23038.1"/>
    </source>
</evidence>
<reference evidence="2" key="1">
    <citation type="submission" date="2017-04" db="EMBL/GenBank/DDBJ databases">
        <title>Genome deletions in a multicellular cyanobacterial endosymbiont for morphological adaptation in marine diatoms.</title>
        <authorList>
            <person name="Wang Y."/>
            <person name="Gao H."/>
            <person name="Li R."/>
            <person name="Xu X."/>
        </authorList>
    </citation>
    <scope>NUCLEOTIDE SEQUENCE</scope>
    <source>
        <strain evidence="2">FACHB 800</strain>
    </source>
</reference>
<evidence type="ECO:0000313" key="3">
    <source>
        <dbReference type="Proteomes" id="UP000683511"/>
    </source>
</evidence>
<organism evidence="2 3">
    <name type="scientific">Richelia sinica FACHB-800</name>
    <dbReference type="NCBI Taxonomy" id="1357546"/>
    <lineage>
        <taxon>Bacteria</taxon>
        <taxon>Bacillati</taxon>
        <taxon>Cyanobacteriota</taxon>
        <taxon>Cyanophyceae</taxon>
        <taxon>Nostocales</taxon>
        <taxon>Nostocaceae</taxon>
        <taxon>Richelia</taxon>
    </lineage>
</organism>
<dbReference type="Proteomes" id="UP000683511">
    <property type="component" value="Chromosome"/>
</dbReference>
<dbReference type="EMBL" id="CP021056">
    <property type="protein sequence ID" value="QXE23038.1"/>
    <property type="molecule type" value="Genomic_DNA"/>
</dbReference>
<sequence>MFPSKNFICLSSLAALAVASSSLPATAQTTPSAETPTINGVVTPIPGTTATSSAMLNSELPSATAQPSSNQIAQSDIEVGGATRGGSSYLGVGGNIGITGESSALSDGNFTVISKIGFTRNFSVRPSAILGDDTVFLVPVTYDFSFQSLGDPFSEPLPIAPYVGVGAAIKTGDNSETAVLVTGGIDVPLNNRFTATAAVNAGFFDKTDVGVLFGVGYNFSGF</sequence>
<protein>
    <recommendedName>
        <fullName evidence="4">Outer membrane protein beta-barrel domain-containing protein</fullName>
    </recommendedName>
</protein>
<accession>A0A975Y4C7</accession>
<evidence type="ECO:0000256" key="1">
    <source>
        <dbReference type="SAM" id="SignalP"/>
    </source>
</evidence>
<gene>
    <name evidence="2" type="ORF">B6N60_01727</name>
</gene>
<keyword evidence="3" id="KW-1185">Reference proteome</keyword>
<dbReference type="InterPro" id="IPR011250">
    <property type="entry name" value="OMP/PagP_B-barrel"/>
</dbReference>
<name>A0A975Y4C7_9NOST</name>
<feature type="signal peptide" evidence="1">
    <location>
        <begin position="1"/>
        <end position="27"/>
    </location>
</feature>
<dbReference type="KEGG" id="rsin:B6N60_01727"/>